<evidence type="ECO:0000256" key="1">
    <source>
        <dbReference type="SAM" id="MobiDB-lite"/>
    </source>
</evidence>
<organism evidence="3 4">
    <name type="scientific">Seiridium cardinale</name>
    <dbReference type="NCBI Taxonomy" id="138064"/>
    <lineage>
        <taxon>Eukaryota</taxon>
        <taxon>Fungi</taxon>
        <taxon>Dikarya</taxon>
        <taxon>Ascomycota</taxon>
        <taxon>Pezizomycotina</taxon>
        <taxon>Sordariomycetes</taxon>
        <taxon>Xylariomycetidae</taxon>
        <taxon>Amphisphaeriales</taxon>
        <taxon>Sporocadaceae</taxon>
        <taxon>Seiridium</taxon>
    </lineage>
</organism>
<feature type="compositionally biased region" description="Basic and acidic residues" evidence="1">
    <location>
        <begin position="138"/>
        <end position="152"/>
    </location>
</feature>
<proteinExistence type="predicted"/>
<evidence type="ECO:0000313" key="3">
    <source>
        <dbReference type="EMBL" id="KAK9775280.1"/>
    </source>
</evidence>
<keyword evidence="4" id="KW-1185">Reference proteome</keyword>
<comment type="caution">
    <text evidence="3">The sequence shown here is derived from an EMBL/GenBank/DDBJ whole genome shotgun (WGS) entry which is preliminary data.</text>
</comment>
<dbReference type="PANTHER" id="PTHR38848">
    <property type="entry name" value="G-PROTEIN COUPLED RECEPTORS FAMILY 3 PROFILE DOMAIN-CONTAINING PROTEIN"/>
    <property type="match status" value="1"/>
</dbReference>
<dbReference type="EMBL" id="JARVKM010000035">
    <property type="protein sequence ID" value="KAK9775280.1"/>
    <property type="molecule type" value="Genomic_DNA"/>
</dbReference>
<evidence type="ECO:0008006" key="5">
    <source>
        <dbReference type="Google" id="ProtNLM"/>
    </source>
</evidence>
<protein>
    <recommendedName>
        <fullName evidence="5">Transmembrane protein</fullName>
    </recommendedName>
</protein>
<evidence type="ECO:0000256" key="2">
    <source>
        <dbReference type="SAM" id="Phobius"/>
    </source>
</evidence>
<sequence>MDKTSGNPKLRDLVFRTFIGAVTSTVTCVLNISIMMVLDGEPGWVCLMSCNLDLLFDAIIVQYVTSRDNRGTQATAAQKSLSVSVERSIAVYRSENRSANGGGSKRGATIDLEEEEIGMARLGAAPAGSSMAIESFRPDLTRDGSAESKDDIGLGNKTDVVVTAKNPS</sequence>
<gene>
    <name evidence="3" type="ORF">SCAR479_07956</name>
</gene>
<keyword evidence="2" id="KW-0472">Membrane</keyword>
<dbReference type="PANTHER" id="PTHR38848:SF3">
    <property type="entry name" value="G-PROTEIN COUPLED RECEPTORS FAMILY 3 PROFILE DOMAIN-CONTAINING PROTEIN"/>
    <property type="match status" value="1"/>
</dbReference>
<feature type="region of interest" description="Disordered" evidence="1">
    <location>
        <begin position="138"/>
        <end position="168"/>
    </location>
</feature>
<keyword evidence="2" id="KW-1133">Transmembrane helix</keyword>
<dbReference type="Proteomes" id="UP001465668">
    <property type="component" value="Unassembled WGS sequence"/>
</dbReference>
<feature type="transmembrane region" description="Helical" evidence="2">
    <location>
        <begin position="13"/>
        <end position="36"/>
    </location>
</feature>
<evidence type="ECO:0000313" key="4">
    <source>
        <dbReference type="Proteomes" id="UP001465668"/>
    </source>
</evidence>
<reference evidence="3 4" key="1">
    <citation type="submission" date="2024-02" db="EMBL/GenBank/DDBJ databases">
        <title>First draft genome assembly of two strains of Seiridium cardinale.</title>
        <authorList>
            <person name="Emiliani G."/>
            <person name="Scali E."/>
        </authorList>
    </citation>
    <scope>NUCLEOTIDE SEQUENCE [LARGE SCALE GENOMIC DNA]</scope>
    <source>
        <strain evidence="3 4">BM-138-000479</strain>
    </source>
</reference>
<keyword evidence="2" id="KW-0812">Transmembrane</keyword>
<accession>A0ABR2XNN9</accession>
<name>A0ABR2XNN9_9PEZI</name>